<organism evidence="1 2">
    <name type="scientific">Sphingomonas lenta</name>
    <dbReference type="NCBI Taxonomy" id="1141887"/>
    <lineage>
        <taxon>Bacteria</taxon>
        <taxon>Pseudomonadati</taxon>
        <taxon>Pseudomonadota</taxon>
        <taxon>Alphaproteobacteria</taxon>
        <taxon>Sphingomonadales</taxon>
        <taxon>Sphingomonadaceae</taxon>
        <taxon>Sphingomonas</taxon>
    </lineage>
</organism>
<dbReference type="Proteomes" id="UP000218151">
    <property type="component" value="Unassembled WGS sequence"/>
</dbReference>
<dbReference type="AlphaFoldDB" id="A0A2A2SFC7"/>
<evidence type="ECO:0000313" key="2">
    <source>
        <dbReference type="Proteomes" id="UP000218151"/>
    </source>
</evidence>
<dbReference type="EMBL" id="NSLI01000003">
    <property type="protein sequence ID" value="PAX07711.1"/>
    <property type="molecule type" value="Genomic_DNA"/>
</dbReference>
<proteinExistence type="predicted"/>
<gene>
    <name evidence="1" type="ORF">CKY28_08710</name>
</gene>
<keyword evidence="2" id="KW-1185">Reference proteome</keyword>
<evidence type="ECO:0000313" key="1">
    <source>
        <dbReference type="EMBL" id="PAX07711.1"/>
    </source>
</evidence>
<reference evidence="2" key="1">
    <citation type="submission" date="2017-09" db="EMBL/GenBank/DDBJ databases">
        <authorList>
            <person name="Feng G."/>
            <person name="Zhu H."/>
        </authorList>
    </citation>
    <scope>NUCLEOTIDE SEQUENCE [LARGE SCALE GENOMIC DNA]</scope>
    <source>
        <strain evidence="2">1PNM-20</strain>
    </source>
</reference>
<comment type="caution">
    <text evidence="1">The sequence shown here is derived from an EMBL/GenBank/DDBJ whole genome shotgun (WGS) entry which is preliminary data.</text>
</comment>
<name>A0A2A2SFC7_9SPHN</name>
<accession>A0A2A2SFC7</accession>
<dbReference type="RefSeq" id="WP_095997954.1">
    <property type="nucleotide sequence ID" value="NZ_NSLI01000003.1"/>
</dbReference>
<dbReference type="OrthoDB" id="7574054at2"/>
<sequence length="142" mass="15456">MRRTLVCGRCGGPLTRPLIIWSTKDPATPAPVHRDGAALTEPGAAYKSWQAQQWSSDGTRVPLDFTPQYWINPLDLTEAVRAVTDARRLNGCCGLDGCDGPNQRCECGAEIGTLRSDCWTDHVFIPEPDATDLVDVGESKVT</sequence>
<protein>
    <submittedName>
        <fullName evidence="1">Uncharacterized protein</fullName>
    </submittedName>
</protein>